<evidence type="ECO:0000256" key="3">
    <source>
        <dbReference type="ARBA" id="ARBA00023242"/>
    </source>
</evidence>
<keyword evidence="3" id="KW-0539">Nucleus</keyword>
<dbReference type="InterPro" id="IPR024057">
    <property type="entry name" value="Nucleoplasmin_core_dom"/>
</dbReference>
<keyword evidence="7" id="KW-1185">Reference proteome</keyword>
<evidence type="ECO:0000256" key="4">
    <source>
        <dbReference type="SAM" id="MobiDB-lite"/>
    </source>
</evidence>
<feature type="compositionally biased region" description="Basic residues" evidence="4">
    <location>
        <begin position="145"/>
        <end position="162"/>
    </location>
</feature>
<dbReference type="OrthoDB" id="6075101at2759"/>
<sequence length="186" mass="20171">VVLNAEKRSVQWVVNKISDEENAGIIHTLFLKSAVLGGNAQPGEPNVVVLHSVGDDGKLQKGAIAHLMRGQNPMTPLDITIPGKLGATFILSEGSGPVTIAGNHLVAEDDLLDDTQEECTEGEEEKIENELGQSDEESEEETKGKKSAKRKATPKTVKQKQKAKMDVEDDDQSEEEEEPKKGKVSF</sequence>
<evidence type="ECO:0000259" key="5">
    <source>
        <dbReference type="Pfam" id="PF03066"/>
    </source>
</evidence>
<dbReference type="GO" id="GO:0005654">
    <property type="term" value="C:nucleoplasm"/>
    <property type="evidence" value="ECO:0007669"/>
    <property type="project" value="TreeGrafter"/>
</dbReference>
<dbReference type="AlphaFoldDB" id="A0A8S3Z5G4"/>
<dbReference type="GO" id="GO:0003723">
    <property type="term" value="F:RNA binding"/>
    <property type="evidence" value="ECO:0007669"/>
    <property type="project" value="TreeGrafter"/>
</dbReference>
<evidence type="ECO:0000313" key="6">
    <source>
        <dbReference type="EMBL" id="CAG5122421.1"/>
    </source>
</evidence>
<comment type="caution">
    <text evidence="6">The sequence shown here is derived from an EMBL/GenBank/DDBJ whole genome shotgun (WGS) entry which is preliminary data.</text>
</comment>
<feature type="non-terminal residue" evidence="6">
    <location>
        <position position="186"/>
    </location>
</feature>
<evidence type="ECO:0000313" key="7">
    <source>
        <dbReference type="Proteomes" id="UP000678393"/>
    </source>
</evidence>
<evidence type="ECO:0000256" key="2">
    <source>
        <dbReference type="ARBA" id="ARBA00010744"/>
    </source>
</evidence>
<evidence type="ECO:0000256" key="1">
    <source>
        <dbReference type="ARBA" id="ARBA00004123"/>
    </source>
</evidence>
<feature type="region of interest" description="Disordered" evidence="4">
    <location>
        <begin position="115"/>
        <end position="186"/>
    </location>
</feature>
<dbReference type="EMBL" id="CAJHNH020001282">
    <property type="protein sequence ID" value="CAG5122421.1"/>
    <property type="molecule type" value="Genomic_DNA"/>
</dbReference>
<dbReference type="Pfam" id="PF03066">
    <property type="entry name" value="Nucleoplasmin"/>
    <property type="match status" value="1"/>
</dbReference>
<feature type="domain" description="Nucleoplasmin core" evidence="5">
    <location>
        <begin position="2"/>
        <end position="106"/>
    </location>
</feature>
<organism evidence="6 7">
    <name type="scientific">Candidula unifasciata</name>
    <dbReference type="NCBI Taxonomy" id="100452"/>
    <lineage>
        <taxon>Eukaryota</taxon>
        <taxon>Metazoa</taxon>
        <taxon>Spiralia</taxon>
        <taxon>Lophotrochozoa</taxon>
        <taxon>Mollusca</taxon>
        <taxon>Gastropoda</taxon>
        <taxon>Heterobranchia</taxon>
        <taxon>Euthyneura</taxon>
        <taxon>Panpulmonata</taxon>
        <taxon>Eupulmonata</taxon>
        <taxon>Stylommatophora</taxon>
        <taxon>Helicina</taxon>
        <taxon>Helicoidea</taxon>
        <taxon>Geomitridae</taxon>
        <taxon>Candidula</taxon>
    </lineage>
</organism>
<dbReference type="InterPro" id="IPR004301">
    <property type="entry name" value="Nucleoplasmin"/>
</dbReference>
<comment type="subcellular location">
    <subcellularLocation>
        <location evidence="1">Nucleus</location>
    </subcellularLocation>
</comment>
<feature type="non-terminal residue" evidence="6">
    <location>
        <position position="1"/>
    </location>
</feature>
<name>A0A8S3Z5G4_9EUPU</name>
<reference evidence="6" key="1">
    <citation type="submission" date="2021-04" db="EMBL/GenBank/DDBJ databases">
        <authorList>
            <consortium name="Molecular Ecology Group"/>
        </authorList>
    </citation>
    <scope>NUCLEOTIDE SEQUENCE</scope>
</reference>
<dbReference type="GO" id="GO:0005737">
    <property type="term" value="C:cytoplasm"/>
    <property type="evidence" value="ECO:0007669"/>
    <property type="project" value="TreeGrafter"/>
</dbReference>
<proteinExistence type="inferred from homology"/>
<feature type="compositionally biased region" description="Acidic residues" evidence="4">
    <location>
        <begin position="115"/>
        <end position="140"/>
    </location>
</feature>
<dbReference type="GO" id="GO:0005730">
    <property type="term" value="C:nucleolus"/>
    <property type="evidence" value="ECO:0007669"/>
    <property type="project" value="TreeGrafter"/>
</dbReference>
<comment type="similarity">
    <text evidence="2">Belongs to the nucleoplasmin family.</text>
</comment>
<dbReference type="PANTHER" id="PTHR22747:SF18">
    <property type="entry name" value="GEO09167P1-RELATED"/>
    <property type="match status" value="1"/>
</dbReference>
<accession>A0A8S3Z5G4</accession>
<gene>
    <name evidence="6" type="ORF">CUNI_LOCUS7979</name>
</gene>
<protein>
    <recommendedName>
        <fullName evidence="5">Nucleoplasmin core domain-containing protein</fullName>
    </recommendedName>
</protein>
<dbReference type="InterPro" id="IPR036824">
    <property type="entry name" value="Nucleoplasmin_core_dom_sf"/>
</dbReference>
<feature type="compositionally biased region" description="Acidic residues" evidence="4">
    <location>
        <begin position="167"/>
        <end position="177"/>
    </location>
</feature>
<dbReference type="GO" id="GO:0003682">
    <property type="term" value="F:chromatin binding"/>
    <property type="evidence" value="ECO:0007669"/>
    <property type="project" value="TreeGrafter"/>
</dbReference>
<dbReference type="Gene3D" id="2.60.120.340">
    <property type="entry name" value="Nucleoplasmin core domain"/>
    <property type="match status" value="1"/>
</dbReference>
<dbReference type="PANTHER" id="PTHR22747">
    <property type="entry name" value="NUCLEOPLASMIN"/>
    <property type="match status" value="1"/>
</dbReference>
<dbReference type="SUPFAM" id="SSF69203">
    <property type="entry name" value="Nucleoplasmin-like core domain"/>
    <property type="match status" value="1"/>
</dbReference>
<dbReference type="GO" id="GO:0042393">
    <property type="term" value="F:histone binding"/>
    <property type="evidence" value="ECO:0007669"/>
    <property type="project" value="TreeGrafter"/>
</dbReference>
<dbReference type="Proteomes" id="UP000678393">
    <property type="component" value="Unassembled WGS sequence"/>
</dbReference>
<dbReference type="GO" id="GO:0006338">
    <property type="term" value="P:chromatin remodeling"/>
    <property type="evidence" value="ECO:0007669"/>
    <property type="project" value="TreeGrafter"/>
</dbReference>